<reference evidence="2 3" key="1">
    <citation type="journal article" date="2019" name="Sci. Rep.">
        <title>A high-quality genome of Eragrostis curvula grass provides insights into Poaceae evolution and supports new strategies to enhance forage quality.</title>
        <authorList>
            <person name="Carballo J."/>
            <person name="Santos B.A.C.M."/>
            <person name="Zappacosta D."/>
            <person name="Garbus I."/>
            <person name="Selva J.P."/>
            <person name="Gallo C.A."/>
            <person name="Diaz A."/>
            <person name="Albertini E."/>
            <person name="Caccamo M."/>
            <person name="Echenique V."/>
        </authorList>
    </citation>
    <scope>NUCLEOTIDE SEQUENCE [LARGE SCALE GENOMIC DNA]</scope>
    <source>
        <strain evidence="3">cv. Victoria</strain>
        <tissue evidence="2">Leaf</tissue>
    </source>
</reference>
<protein>
    <submittedName>
        <fullName evidence="2">Uncharacterized protein</fullName>
    </submittedName>
</protein>
<evidence type="ECO:0000256" key="1">
    <source>
        <dbReference type="SAM" id="MobiDB-lite"/>
    </source>
</evidence>
<evidence type="ECO:0000313" key="2">
    <source>
        <dbReference type="EMBL" id="TVU48215.1"/>
    </source>
</evidence>
<gene>
    <name evidence="2" type="ORF">EJB05_07844</name>
</gene>
<feature type="non-terminal residue" evidence="2">
    <location>
        <position position="1"/>
    </location>
</feature>
<name>A0A5J9WJS3_9POAL</name>
<dbReference type="Gramene" id="TVU48215">
    <property type="protein sequence ID" value="TVU48215"/>
    <property type="gene ID" value="EJB05_07844"/>
</dbReference>
<feature type="compositionally biased region" description="Basic residues" evidence="1">
    <location>
        <begin position="108"/>
        <end position="138"/>
    </location>
</feature>
<dbReference type="AlphaFoldDB" id="A0A5J9WJS3"/>
<feature type="region of interest" description="Disordered" evidence="1">
    <location>
        <begin position="51"/>
        <end position="94"/>
    </location>
</feature>
<feature type="compositionally biased region" description="Basic and acidic residues" evidence="1">
    <location>
        <begin position="74"/>
        <end position="94"/>
    </location>
</feature>
<sequence>MQNGDLQPVGKLRSCGAKQLDEAVPLCGGDDELGSSAGSAAAVLVKALRTRKARMGDRSSVPPSGGMMPRKMFRRDDGRRRVGEPGEHEPDDEHRVVEVEEVVDAVGHHHGGHRVPEHRRKAVIPRQRRRRPPRRHHPPPALLVSLINENARRQLASSETQRESRSIDLKKITCPHHVYLGEGGEVGVGVEQRLQERVGGRRGRELFEAAGERCEVGGGESTRPVDAGEWEVAHGEKEGRRRGVGLRRFGVVGGHWCSVEV</sequence>
<accession>A0A5J9WJS3</accession>
<dbReference type="Proteomes" id="UP000324897">
    <property type="component" value="Chromosome 5"/>
</dbReference>
<keyword evidence="3" id="KW-1185">Reference proteome</keyword>
<proteinExistence type="predicted"/>
<feature type="region of interest" description="Disordered" evidence="1">
    <location>
        <begin position="107"/>
        <end position="142"/>
    </location>
</feature>
<comment type="caution">
    <text evidence="2">The sequence shown here is derived from an EMBL/GenBank/DDBJ whole genome shotgun (WGS) entry which is preliminary data.</text>
</comment>
<dbReference type="EMBL" id="RWGY01000004">
    <property type="protein sequence ID" value="TVU48215.1"/>
    <property type="molecule type" value="Genomic_DNA"/>
</dbReference>
<organism evidence="2 3">
    <name type="scientific">Eragrostis curvula</name>
    <name type="common">weeping love grass</name>
    <dbReference type="NCBI Taxonomy" id="38414"/>
    <lineage>
        <taxon>Eukaryota</taxon>
        <taxon>Viridiplantae</taxon>
        <taxon>Streptophyta</taxon>
        <taxon>Embryophyta</taxon>
        <taxon>Tracheophyta</taxon>
        <taxon>Spermatophyta</taxon>
        <taxon>Magnoliopsida</taxon>
        <taxon>Liliopsida</taxon>
        <taxon>Poales</taxon>
        <taxon>Poaceae</taxon>
        <taxon>PACMAD clade</taxon>
        <taxon>Chloridoideae</taxon>
        <taxon>Eragrostideae</taxon>
        <taxon>Eragrostidinae</taxon>
        <taxon>Eragrostis</taxon>
    </lineage>
</organism>
<evidence type="ECO:0000313" key="3">
    <source>
        <dbReference type="Proteomes" id="UP000324897"/>
    </source>
</evidence>